<dbReference type="Proteomes" id="UP000053820">
    <property type="component" value="Unassembled WGS sequence"/>
</dbReference>
<keyword evidence="3" id="KW-1185">Reference proteome</keyword>
<dbReference type="AlphaFoldDB" id="A0A0C9W9Y7"/>
<dbReference type="EMBL" id="KN839879">
    <property type="protein sequence ID" value="KIJ59857.1"/>
    <property type="molecule type" value="Genomic_DNA"/>
</dbReference>
<dbReference type="HOGENOM" id="CLU_713828_0_0_1"/>
<accession>A0A0C9W9Y7</accession>
<proteinExistence type="predicted"/>
<evidence type="ECO:0000313" key="3">
    <source>
        <dbReference type="Proteomes" id="UP000053820"/>
    </source>
</evidence>
<dbReference type="OrthoDB" id="2683071at2759"/>
<gene>
    <name evidence="2" type="ORF">HYDPIDRAFT_117930</name>
</gene>
<evidence type="ECO:0000313" key="2">
    <source>
        <dbReference type="EMBL" id="KIJ59857.1"/>
    </source>
</evidence>
<reference evidence="2 3" key="1">
    <citation type="submission" date="2014-04" db="EMBL/GenBank/DDBJ databases">
        <title>Evolutionary Origins and Diversification of the Mycorrhizal Mutualists.</title>
        <authorList>
            <consortium name="DOE Joint Genome Institute"/>
            <consortium name="Mycorrhizal Genomics Consortium"/>
            <person name="Kohler A."/>
            <person name="Kuo A."/>
            <person name="Nagy L.G."/>
            <person name="Floudas D."/>
            <person name="Copeland A."/>
            <person name="Barry K.W."/>
            <person name="Cichocki N."/>
            <person name="Veneault-Fourrey C."/>
            <person name="LaButti K."/>
            <person name="Lindquist E.A."/>
            <person name="Lipzen A."/>
            <person name="Lundell T."/>
            <person name="Morin E."/>
            <person name="Murat C."/>
            <person name="Riley R."/>
            <person name="Ohm R."/>
            <person name="Sun H."/>
            <person name="Tunlid A."/>
            <person name="Henrissat B."/>
            <person name="Grigoriev I.V."/>
            <person name="Hibbett D.S."/>
            <person name="Martin F."/>
        </authorList>
    </citation>
    <scope>NUCLEOTIDE SEQUENCE [LARGE SCALE GENOMIC DNA]</scope>
    <source>
        <strain evidence="2 3">MD-312</strain>
    </source>
</reference>
<keyword evidence="1" id="KW-0175">Coiled coil</keyword>
<protein>
    <submittedName>
        <fullName evidence="2">Uncharacterized protein</fullName>
    </submittedName>
</protein>
<name>A0A0C9W9Y7_9AGAM</name>
<sequence>MTLSTPSPNPEKSGHCAYERFTTLPNSTRFLVEKQAPMAREHFRVTTSDGEVFKLWAMPSARVQVAEWVEWSRTNQWLPNNFGQPTCFAGEQMVPSEPAVEPSPEDTAHIKAGVELTKVPEEQTPSLEMDLAGAKAIAKVAKRRKARQARVKEGIKAKGVEVNKVDSWFNEQCSEFVQNQQAIIAEHQVQLAKQDTKIAEHQDRMAKQDTIFAKFQARAEEQEVIIAELRADAKEQKDILMKLDDKVARLDDEVAAMRAELTDEIDPLIQVTAMMIPLPLWCLLHLGRIEVLNRLSYTTWEDLREGRVSQLPNYVFDQLASASDRPSLDTIKFLCCFNNVMKEGNHVSHSVTPEEIKNAITSEELDSCDREDLEEIYKWVFKEAISI</sequence>
<feature type="coiled-coil region" evidence="1">
    <location>
        <begin position="184"/>
        <end position="260"/>
    </location>
</feature>
<evidence type="ECO:0000256" key="1">
    <source>
        <dbReference type="SAM" id="Coils"/>
    </source>
</evidence>
<organism evidence="2 3">
    <name type="scientific">Hydnomerulius pinastri MD-312</name>
    <dbReference type="NCBI Taxonomy" id="994086"/>
    <lineage>
        <taxon>Eukaryota</taxon>
        <taxon>Fungi</taxon>
        <taxon>Dikarya</taxon>
        <taxon>Basidiomycota</taxon>
        <taxon>Agaricomycotina</taxon>
        <taxon>Agaricomycetes</taxon>
        <taxon>Agaricomycetidae</taxon>
        <taxon>Boletales</taxon>
        <taxon>Boletales incertae sedis</taxon>
        <taxon>Leucogyrophana</taxon>
    </lineage>
</organism>